<evidence type="ECO:0000313" key="1">
    <source>
        <dbReference type="EMBL" id="EIM26193.1"/>
    </source>
</evidence>
<accession>I4YQF1</accession>
<dbReference type="STRING" id="864069.MicloDRAFT_00051510"/>
<reference evidence="1 2" key="1">
    <citation type="submission" date="2012-02" db="EMBL/GenBank/DDBJ databases">
        <title>Improved High-Quality Draft sequence of Microvirga sp. WSM3557.</title>
        <authorList>
            <consortium name="US DOE Joint Genome Institute"/>
            <person name="Lucas S."/>
            <person name="Han J."/>
            <person name="Lapidus A."/>
            <person name="Cheng J.-F."/>
            <person name="Goodwin L."/>
            <person name="Pitluck S."/>
            <person name="Peters L."/>
            <person name="Zhang X."/>
            <person name="Detter J.C."/>
            <person name="Han C."/>
            <person name="Tapia R."/>
            <person name="Land M."/>
            <person name="Hauser L."/>
            <person name="Kyrpides N."/>
            <person name="Ivanova N."/>
            <person name="Pagani I."/>
            <person name="Brau L."/>
            <person name="Yates R."/>
            <person name="O'Hara G."/>
            <person name="Rui T."/>
            <person name="Howieson J."/>
            <person name="Reeve W."/>
            <person name="Woyke T."/>
        </authorList>
    </citation>
    <scope>NUCLEOTIDE SEQUENCE [LARGE SCALE GENOMIC DNA]</scope>
    <source>
        <strain evidence="1 2">WSM3557</strain>
    </source>
</reference>
<dbReference type="HOGENOM" id="CLU_1022377_0_0_5"/>
<name>I4YQF1_9HYPH</name>
<protein>
    <submittedName>
        <fullName evidence="1">Uncharacterized protein</fullName>
    </submittedName>
</protein>
<keyword evidence="2" id="KW-1185">Reference proteome</keyword>
<dbReference type="Proteomes" id="UP000003947">
    <property type="component" value="Unassembled WGS sequence"/>
</dbReference>
<dbReference type="OrthoDB" id="9814407at2"/>
<gene>
    <name evidence="1" type="ORF">MicloDRAFT_00051510</name>
</gene>
<proteinExistence type="predicted"/>
<organism evidence="1 2">
    <name type="scientific">Microvirga lotononidis</name>
    <dbReference type="NCBI Taxonomy" id="864069"/>
    <lineage>
        <taxon>Bacteria</taxon>
        <taxon>Pseudomonadati</taxon>
        <taxon>Pseudomonadota</taxon>
        <taxon>Alphaproteobacteria</taxon>
        <taxon>Hyphomicrobiales</taxon>
        <taxon>Methylobacteriaceae</taxon>
        <taxon>Microvirga</taxon>
    </lineage>
</organism>
<sequence>MPTDTVLSLEASLPKTGDQITDQADGLTILIKRQDEGVSVYTYGAGQEAFKEDWTLFTEGQTDASSYEAAAQAAGWSLLSAQDDHDEAFVLQVEGQDDRIERYGGWEELCLSEGIEVTPAPAKPEAGPTPATAPSADWSALPDLHQAEKEGWRISECNEETETARLERDDGMGVFAGDAEAWTHVFSKAQGGSPYHQSILNWLRDNAPVEFQRISVHQEAQQDKTTWAIVNDAGEFWSNDDGWVDQESKTLFYAHEKLTVNLPMGGQWALVG</sequence>
<evidence type="ECO:0000313" key="2">
    <source>
        <dbReference type="Proteomes" id="UP000003947"/>
    </source>
</evidence>
<dbReference type="EMBL" id="JH660646">
    <property type="protein sequence ID" value="EIM26193.1"/>
    <property type="molecule type" value="Genomic_DNA"/>
</dbReference>
<dbReference type="AlphaFoldDB" id="I4YQF1"/>
<dbReference type="RefSeq" id="WP_009492172.1">
    <property type="nucleotide sequence ID" value="NZ_CP141050.1"/>
</dbReference>
<dbReference type="PATRIC" id="fig|864069.3.peg.5542"/>